<dbReference type="Pfam" id="PF02675">
    <property type="entry name" value="AdoMet_dc"/>
    <property type="match status" value="1"/>
</dbReference>
<comment type="caution">
    <text evidence="9">The sequence shown here is derived from an EMBL/GenBank/DDBJ whole genome shotgun (WGS) entry which is preliminary data.</text>
</comment>
<evidence type="ECO:0000256" key="4">
    <source>
        <dbReference type="ARBA" id="ARBA00023115"/>
    </source>
</evidence>
<organism evidence="9">
    <name type="scientific">marine sediment metagenome</name>
    <dbReference type="NCBI Taxonomy" id="412755"/>
    <lineage>
        <taxon>unclassified sequences</taxon>
        <taxon>metagenomes</taxon>
        <taxon>ecological metagenomes</taxon>
    </lineage>
</organism>
<evidence type="ECO:0000256" key="8">
    <source>
        <dbReference type="ARBA" id="ARBA00023317"/>
    </source>
</evidence>
<name>A0A0F9EWM0_9ZZZZ</name>
<evidence type="ECO:0000256" key="5">
    <source>
        <dbReference type="ARBA" id="ARBA00023145"/>
    </source>
</evidence>
<dbReference type="EMBL" id="LAZR01023435">
    <property type="protein sequence ID" value="KKL78503.1"/>
    <property type="molecule type" value="Genomic_DNA"/>
</dbReference>
<keyword evidence="2" id="KW-0210">Decarboxylase</keyword>
<sequence>MYGKELIVDMNNCDVSKFNRKDIEAYLVELCDNVIDMEREDLHWWDYEDDPEGYEEAPAHLKGTSCVQFIKTSNITIHTLDELGIIYLNIFSCKDFNADDVVDFTKSWFSGEVIKSTVVDRHKTDSKEKNL</sequence>
<dbReference type="SUPFAM" id="SSF56276">
    <property type="entry name" value="S-adenosylmethionine decarboxylase"/>
    <property type="match status" value="1"/>
</dbReference>
<keyword evidence="4" id="KW-0620">Polyamine biosynthesis</keyword>
<accession>A0A0F9EWM0</accession>
<dbReference type="Gene3D" id="3.60.90.10">
    <property type="entry name" value="S-adenosylmethionine decarboxylase"/>
    <property type="match status" value="1"/>
</dbReference>
<evidence type="ECO:0008006" key="10">
    <source>
        <dbReference type="Google" id="ProtNLM"/>
    </source>
</evidence>
<gene>
    <name evidence="9" type="ORF">LCGC14_2024200</name>
</gene>
<evidence type="ECO:0000256" key="6">
    <source>
        <dbReference type="ARBA" id="ARBA00023239"/>
    </source>
</evidence>
<comment type="cofactor">
    <cofactor evidence="1">
        <name>pyruvate</name>
        <dbReference type="ChEBI" id="CHEBI:15361"/>
    </cofactor>
</comment>
<keyword evidence="5" id="KW-0865">Zymogen</keyword>
<evidence type="ECO:0000313" key="9">
    <source>
        <dbReference type="EMBL" id="KKL78503.1"/>
    </source>
</evidence>
<evidence type="ECO:0000256" key="1">
    <source>
        <dbReference type="ARBA" id="ARBA00001928"/>
    </source>
</evidence>
<keyword evidence="6" id="KW-0456">Lyase</keyword>
<evidence type="ECO:0000256" key="3">
    <source>
        <dbReference type="ARBA" id="ARBA00022813"/>
    </source>
</evidence>
<keyword evidence="8" id="KW-0670">Pyruvate</keyword>
<dbReference type="GO" id="GO:0004014">
    <property type="term" value="F:adenosylmethionine decarboxylase activity"/>
    <property type="evidence" value="ECO:0007669"/>
    <property type="project" value="InterPro"/>
</dbReference>
<keyword evidence="7" id="KW-0704">Schiff base</keyword>
<evidence type="ECO:0000256" key="7">
    <source>
        <dbReference type="ARBA" id="ARBA00023270"/>
    </source>
</evidence>
<dbReference type="InterPro" id="IPR016067">
    <property type="entry name" value="S-AdoMet_deCO2ase_core"/>
</dbReference>
<protein>
    <recommendedName>
        <fullName evidence="10">S-adenosylmethionine decarboxylase proenzyme</fullName>
    </recommendedName>
</protein>
<dbReference type="InterPro" id="IPR003826">
    <property type="entry name" value="AdoMetDC_fam_prok"/>
</dbReference>
<evidence type="ECO:0000256" key="2">
    <source>
        <dbReference type="ARBA" id="ARBA00022793"/>
    </source>
</evidence>
<dbReference type="GO" id="GO:0008295">
    <property type="term" value="P:spermidine biosynthetic process"/>
    <property type="evidence" value="ECO:0007669"/>
    <property type="project" value="InterPro"/>
</dbReference>
<keyword evidence="3" id="KW-0068">Autocatalytic cleavage</keyword>
<reference evidence="9" key="1">
    <citation type="journal article" date="2015" name="Nature">
        <title>Complex archaea that bridge the gap between prokaryotes and eukaryotes.</title>
        <authorList>
            <person name="Spang A."/>
            <person name="Saw J.H."/>
            <person name="Jorgensen S.L."/>
            <person name="Zaremba-Niedzwiedzka K."/>
            <person name="Martijn J."/>
            <person name="Lind A.E."/>
            <person name="van Eijk R."/>
            <person name="Schleper C."/>
            <person name="Guy L."/>
            <person name="Ettema T.J."/>
        </authorList>
    </citation>
    <scope>NUCLEOTIDE SEQUENCE</scope>
</reference>
<proteinExistence type="predicted"/>
<dbReference type="AlphaFoldDB" id="A0A0F9EWM0"/>